<keyword evidence="4" id="KW-1185">Reference proteome</keyword>
<dbReference type="Pfam" id="PF11412">
    <property type="entry name" value="DsbD_N"/>
    <property type="match status" value="1"/>
</dbReference>
<reference evidence="3 4" key="1">
    <citation type="submission" date="2023-12" db="EMBL/GenBank/DDBJ databases">
        <title>Genome sequencing and assembly of bacterial species from a model synthetic community.</title>
        <authorList>
            <person name="Hogle S.L."/>
        </authorList>
    </citation>
    <scope>NUCLEOTIDE SEQUENCE [LARGE SCALE GENOMIC DNA]</scope>
    <source>
        <strain evidence="3 4">HAMBI_3031</strain>
    </source>
</reference>
<dbReference type="EMBL" id="CP139960">
    <property type="protein sequence ID" value="WQD37140.1"/>
    <property type="molecule type" value="Genomic_DNA"/>
</dbReference>
<proteinExistence type="predicted"/>
<protein>
    <submittedName>
        <fullName evidence="3">Protein-disulfide reductase DsbD family protein</fullName>
    </submittedName>
</protein>
<sequence length="150" mass="16442">MKKLVFLLAAVIVVAAAQAQLNPVSWKFTSKKISAKVYEIHMTAVIDNGWHLYSQTQPANAINIPTKFSFTGNPLVKLEGAVKEVGKMEKFHDATLDASANQYSKTVNFVQKITLKAAAKTNISGTVTYQTCDDKQCLPPKKVPFKVDLG</sequence>
<feature type="signal peptide" evidence="1">
    <location>
        <begin position="1"/>
        <end position="19"/>
    </location>
</feature>
<evidence type="ECO:0000313" key="4">
    <source>
        <dbReference type="Proteomes" id="UP001325680"/>
    </source>
</evidence>
<dbReference type="InterPro" id="IPR028250">
    <property type="entry name" value="DsbDN"/>
</dbReference>
<dbReference type="RefSeq" id="WP_114791772.1">
    <property type="nucleotide sequence ID" value="NZ_CP139960.1"/>
</dbReference>
<evidence type="ECO:0000313" key="3">
    <source>
        <dbReference type="EMBL" id="WQD37140.1"/>
    </source>
</evidence>
<keyword evidence="1" id="KW-0732">Signal</keyword>
<evidence type="ECO:0000259" key="2">
    <source>
        <dbReference type="Pfam" id="PF11412"/>
    </source>
</evidence>
<organism evidence="3 4">
    <name type="scientific">Niabella yanshanensis</name>
    <dbReference type="NCBI Taxonomy" id="577386"/>
    <lineage>
        <taxon>Bacteria</taxon>
        <taxon>Pseudomonadati</taxon>
        <taxon>Bacteroidota</taxon>
        <taxon>Chitinophagia</taxon>
        <taxon>Chitinophagales</taxon>
        <taxon>Chitinophagaceae</taxon>
        <taxon>Niabella</taxon>
    </lineage>
</organism>
<dbReference type="InterPro" id="IPR036929">
    <property type="entry name" value="DsbDN_sf"/>
</dbReference>
<feature type="chain" id="PRO_5047471250" evidence="1">
    <location>
        <begin position="20"/>
        <end position="150"/>
    </location>
</feature>
<accession>A0ABZ0W4V4</accession>
<dbReference type="Proteomes" id="UP001325680">
    <property type="component" value="Chromosome"/>
</dbReference>
<evidence type="ECO:0000256" key="1">
    <source>
        <dbReference type="SAM" id="SignalP"/>
    </source>
</evidence>
<feature type="domain" description="Thiol:disulfide interchange protein DsbD N-terminal" evidence="2">
    <location>
        <begin position="34"/>
        <end position="145"/>
    </location>
</feature>
<name>A0ABZ0W4V4_9BACT</name>
<dbReference type="Gene3D" id="2.60.40.1250">
    <property type="entry name" value="Thiol:disulfide interchange protein DsbD, N-terminal domain"/>
    <property type="match status" value="1"/>
</dbReference>
<gene>
    <name evidence="3" type="ORF">U0035_15830</name>
</gene>